<feature type="domain" description="Glycosyltransferase subfamily 4-like N-terminal" evidence="2">
    <location>
        <begin position="14"/>
        <end position="183"/>
    </location>
</feature>
<dbReference type="Gene3D" id="3.40.50.2000">
    <property type="entry name" value="Glycogen Phosphorylase B"/>
    <property type="match status" value="2"/>
</dbReference>
<dbReference type="Pfam" id="PF00534">
    <property type="entry name" value="Glycos_transf_1"/>
    <property type="match status" value="1"/>
</dbReference>
<keyword evidence="4" id="KW-1185">Reference proteome</keyword>
<proteinExistence type="predicted"/>
<dbReference type="EMBL" id="FQXK01000012">
    <property type="protein sequence ID" value="SHI13926.1"/>
    <property type="molecule type" value="Genomic_DNA"/>
</dbReference>
<name>A0A1M5YPI6_BUTFI</name>
<dbReference type="GO" id="GO:0016757">
    <property type="term" value="F:glycosyltransferase activity"/>
    <property type="evidence" value="ECO:0007669"/>
    <property type="project" value="InterPro"/>
</dbReference>
<dbReference type="AlphaFoldDB" id="A0A1M5YPI6"/>
<dbReference type="OrthoDB" id="9802525at2"/>
<sequence length="471" mass="53136">MKISLLNDSFPPVIDGVANVVMNYASILHEMEGNSVMVATPKYPNTNYYQYPYLVIPYQSFDTTEIIKGYRAGNPFAIREFQDMKDYNPDIIHSHCPVSSTVLARLLRRETGAPIVFTYHTKFDVDIARAVKAELVQKEAINVLVKNIEACDDVWVVSKGAGENLKSLGYEGEYRVMNNGVDFAKGRASEAEIVEATKDYDIPDNVPVFIYVGRIIKYKGLPIILDACELLDKAGMDFRMVFVGSGPDADELKERAKNLGKKVIFTGPIYDRNVLKAWNTRADLFLFPSVYDTNGLVVREAAACGLASVLIKDSCASEGVTDGRNGYIIEENAQSMADLIQRVCKDMDAVHDVGQHAMDEIYISWEDSVHMAYERYGEVLELKAAGKLEDHRKLTARLEDYYSLLEPYKDALTRFPFDIQDDIKDFSHGLYHGVKNFSINSTNKVNDAIEKFYNSYDKFISELDIGSKDWH</sequence>
<dbReference type="InterPro" id="IPR028098">
    <property type="entry name" value="Glyco_trans_4-like_N"/>
</dbReference>
<dbReference type="SUPFAM" id="SSF53756">
    <property type="entry name" value="UDP-Glycosyltransferase/glycogen phosphorylase"/>
    <property type="match status" value="1"/>
</dbReference>
<evidence type="ECO:0000313" key="3">
    <source>
        <dbReference type="EMBL" id="SHI13926.1"/>
    </source>
</evidence>
<dbReference type="STRING" id="1121131.SAMN02745229_01659"/>
<evidence type="ECO:0000259" key="2">
    <source>
        <dbReference type="Pfam" id="PF13439"/>
    </source>
</evidence>
<dbReference type="GeneID" id="89511902"/>
<reference evidence="4" key="1">
    <citation type="submission" date="2016-11" db="EMBL/GenBank/DDBJ databases">
        <authorList>
            <person name="Varghese N."/>
            <person name="Submissions S."/>
        </authorList>
    </citation>
    <scope>NUCLEOTIDE SEQUENCE [LARGE SCALE GENOMIC DNA]</scope>
    <source>
        <strain evidence="4">DSM 3071</strain>
    </source>
</reference>
<dbReference type="PANTHER" id="PTHR45947">
    <property type="entry name" value="SULFOQUINOVOSYL TRANSFERASE SQD2"/>
    <property type="match status" value="1"/>
</dbReference>
<dbReference type="Proteomes" id="UP000184278">
    <property type="component" value="Unassembled WGS sequence"/>
</dbReference>
<feature type="domain" description="Glycosyl transferase family 1" evidence="1">
    <location>
        <begin position="198"/>
        <end position="357"/>
    </location>
</feature>
<dbReference type="PANTHER" id="PTHR45947:SF3">
    <property type="entry name" value="SULFOQUINOVOSYL TRANSFERASE SQD2"/>
    <property type="match status" value="1"/>
</dbReference>
<organism evidence="3 4">
    <name type="scientific">Butyrivibrio fibrisolvens DSM 3071</name>
    <dbReference type="NCBI Taxonomy" id="1121131"/>
    <lineage>
        <taxon>Bacteria</taxon>
        <taxon>Bacillati</taxon>
        <taxon>Bacillota</taxon>
        <taxon>Clostridia</taxon>
        <taxon>Lachnospirales</taxon>
        <taxon>Lachnospiraceae</taxon>
        <taxon>Butyrivibrio</taxon>
    </lineage>
</organism>
<dbReference type="RefSeq" id="WP_073386941.1">
    <property type="nucleotide sequence ID" value="NZ_FQXK01000012.1"/>
</dbReference>
<dbReference type="Pfam" id="PF13439">
    <property type="entry name" value="Glyco_transf_4"/>
    <property type="match status" value="1"/>
</dbReference>
<gene>
    <name evidence="3" type="ORF">SAMN02745229_01659</name>
</gene>
<accession>A0A1M5YPI6</accession>
<dbReference type="InterPro" id="IPR050194">
    <property type="entry name" value="Glycosyltransferase_grp1"/>
</dbReference>
<evidence type="ECO:0000259" key="1">
    <source>
        <dbReference type="Pfam" id="PF00534"/>
    </source>
</evidence>
<dbReference type="InterPro" id="IPR001296">
    <property type="entry name" value="Glyco_trans_1"/>
</dbReference>
<protein>
    <submittedName>
        <fullName evidence="3">DNA phosphorothioation-dependent restriction protein DptG</fullName>
    </submittedName>
</protein>
<evidence type="ECO:0000313" key="4">
    <source>
        <dbReference type="Proteomes" id="UP000184278"/>
    </source>
</evidence>